<accession>A0ABQ2PHE7</accession>
<dbReference type="Pfam" id="PF00092">
    <property type="entry name" value="VWA"/>
    <property type="match status" value="1"/>
</dbReference>
<organism evidence="3 4">
    <name type="scientific">Silvimonas amylolytica</name>
    <dbReference type="NCBI Taxonomy" id="449663"/>
    <lineage>
        <taxon>Bacteria</taxon>
        <taxon>Pseudomonadati</taxon>
        <taxon>Pseudomonadota</taxon>
        <taxon>Betaproteobacteria</taxon>
        <taxon>Neisseriales</taxon>
        <taxon>Chitinibacteraceae</taxon>
        <taxon>Silvimonas</taxon>
    </lineage>
</organism>
<name>A0ABQ2PHE7_9NEIS</name>
<dbReference type="SMART" id="SM00327">
    <property type="entry name" value="VWA"/>
    <property type="match status" value="1"/>
</dbReference>
<dbReference type="Proteomes" id="UP000621859">
    <property type="component" value="Unassembled WGS sequence"/>
</dbReference>
<dbReference type="EMBL" id="BMLY01000001">
    <property type="protein sequence ID" value="GGP25048.1"/>
    <property type="molecule type" value="Genomic_DNA"/>
</dbReference>
<gene>
    <name evidence="3" type="ORF">GCM10010971_08670</name>
</gene>
<keyword evidence="1" id="KW-0472">Membrane</keyword>
<evidence type="ECO:0000313" key="4">
    <source>
        <dbReference type="Proteomes" id="UP000621859"/>
    </source>
</evidence>
<dbReference type="PROSITE" id="PS50234">
    <property type="entry name" value="VWFA"/>
    <property type="match status" value="1"/>
</dbReference>
<keyword evidence="4" id="KW-1185">Reference proteome</keyword>
<feature type="transmembrane region" description="Helical" evidence="1">
    <location>
        <begin position="60"/>
        <end position="78"/>
    </location>
</feature>
<reference evidence="4" key="1">
    <citation type="journal article" date="2019" name="Int. J. Syst. Evol. Microbiol.">
        <title>The Global Catalogue of Microorganisms (GCM) 10K type strain sequencing project: providing services to taxonomists for standard genome sequencing and annotation.</title>
        <authorList>
            <consortium name="The Broad Institute Genomics Platform"/>
            <consortium name="The Broad Institute Genome Sequencing Center for Infectious Disease"/>
            <person name="Wu L."/>
            <person name="Ma J."/>
        </authorList>
    </citation>
    <scope>NUCLEOTIDE SEQUENCE [LARGE SCALE GENOMIC DNA]</scope>
    <source>
        <strain evidence="4">CGMCC 1.8860</strain>
    </source>
</reference>
<dbReference type="PANTHER" id="PTHR22550:SF18">
    <property type="entry name" value="VWFA DOMAIN-CONTAINING PROTEIN"/>
    <property type="match status" value="1"/>
</dbReference>
<dbReference type="Gene3D" id="3.40.50.410">
    <property type="entry name" value="von Willebrand factor, type A domain"/>
    <property type="match status" value="1"/>
</dbReference>
<dbReference type="InterPro" id="IPR036465">
    <property type="entry name" value="vWFA_dom_sf"/>
</dbReference>
<keyword evidence="1" id="KW-0812">Transmembrane</keyword>
<proteinExistence type="predicted"/>
<dbReference type="InterPro" id="IPR002035">
    <property type="entry name" value="VWF_A"/>
</dbReference>
<comment type="caution">
    <text evidence="3">The sequence shown here is derived from an EMBL/GenBank/DDBJ whole genome shotgun (WGS) entry which is preliminary data.</text>
</comment>
<protein>
    <submittedName>
        <fullName evidence="3">Membrane protein</fullName>
    </submittedName>
</protein>
<evidence type="ECO:0000256" key="1">
    <source>
        <dbReference type="SAM" id="Phobius"/>
    </source>
</evidence>
<evidence type="ECO:0000259" key="2">
    <source>
        <dbReference type="PROSITE" id="PS50234"/>
    </source>
</evidence>
<dbReference type="InterPro" id="IPR033881">
    <property type="entry name" value="vWA_BatA_type"/>
</dbReference>
<feature type="domain" description="VWFA" evidence="2">
    <location>
        <begin position="95"/>
        <end position="279"/>
    </location>
</feature>
<dbReference type="SUPFAM" id="SSF53300">
    <property type="entry name" value="vWA-like"/>
    <property type="match status" value="1"/>
</dbReference>
<keyword evidence="1" id="KW-1133">Transmembrane helix</keyword>
<evidence type="ECO:0000313" key="3">
    <source>
        <dbReference type="EMBL" id="GGP25048.1"/>
    </source>
</evidence>
<dbReference type="RefSeq" id="WP_188689301.1">
    <property type="nucleotide sequence ID" value="NZ_BMLY01000001.1"/>
</dbReference>
<dbReference type="PANTHER" id="PTHR22550">
    <property type="entry name" value="SPORE GERMINATION PROTEIN"/>
    <property type="match status" value="1"/>
</dbReference>
<dbReference type="InterPro" id="IPR050768">
    <property type="entry name" value="UPF0353/GerABKA_families"/>
</dbReference>
<dbReference type="CDD" id="cd01467">
    <property type="entry name" value="vWA_BatA_type"/>
    <property type="match status" value="1"/>
</dbReference>
<feature type="transmembrane region" description="Helical" evidence="1">
    <location>
        <begin position="298"/>
        <end position="323"/>
    </location>
</feature>
<sequence length="333" mass="36638">MYQLEFPLAAIALPLPLLIWLFLPVYRETMPAVRVPAFERMAALARTRPSKGAVVMHANWLQFLLAPVCWGLLVLAMMRPVYVEPPVERIEAGRDLLLAIDLSQSMEARDYVDANGRRLNRLQAAKQVIGPFVDRRKDDRIGLIAFGATAFPQAPLTLDHDSVKLLLDELQIGMAGPQTAIGDAIGVAIRMTEKSKAKEKVLILLTDGGDTASKLPPERAASIAKDKGLIIHTIGIGDPAATGEDKVDLAALQKIAGATGGQSYRAENLSALERIYAELDRITPDKVKRQSHRPKRELFYLPLMAVGAILVIYHALMLLITLIRRPKRRPLAA</sequence>